<dbReference type="SUPFAM" id="SSF53335">
    <property type="entry name" value="S-adenosyl-L-methionine-dependent methyltransferases"/>
    <property type="match status" value="1"/>
</dbReference>
<sequence length="208" mass="23144">MRAKTEQEAFWAGDFGTGYRERNRGMVPNNVALFAQILRHVPRGTINSVLELGAGDGQNLEAIHILLPEADLTAVEINEKTAMEIPVGDIICASALDFALPEECEPDLVFTKGLLIHLPAEDRQKIYARMLAETGRYVLMVEYYSPNEAAIPYHGEAGKLWKMDFMAEFETVVKLMGAACNLIAYGFTSKRDTFPQDDVTWAIFQVGP</sequence>
<keyword evidence="1" id="KW-0489">Methyltransferase</keyword>
<dbReference type="GO" id="GO:0032259">
    <property type="term" value="P:methylation"/>
    <property type="evidence" value="ECO:0007669"/>
    <property type="project" value="UniProtKB-KW"/>
</dbReference>
<evidence type="ECO:0000313" key="1">
    <source>
        <dbReference type="EMBL" id="CAB4223478.1"/>
    </source>
</evidence>
<proteinExistence type="predicted"/>
<keyword evidence="1" id="KW-0808">Transferase</keyword>
<accession>A0A6J5T7F8</accession>
<dbReference type="NCBIfam" id="TIGR03587">
    <property type="entry name" value="Pse_Me-ase"/>
    <property type="match status" value="1"/>
</dbReference>
<name>A0A6J5T7F8_9CAUD</name>
<dbReference type="InterPro" id="IPR020027">
    <property type="entry name" value="Pseudamin_synth-assoc_MeTrfase"/>
</dbReference>
<gene>
    <name evidence="1" type="ORF">UFOVP1670_71</name>
</gene>
<organism evidence="1">
    <name type="scientific">uncultured Caudovirales phage</name>
    <dbReference type="NCBI Taxonomy" id="2100421"/>
    <lineage>
        <taxon>Viruses</taxon>
        <taxon>Duplodnaviria</taxon>
        <taxon>Heunggongvirae</taxon>
        <taxon>Uroviricota</taxon>
        <taxon>Caudoviricetes</taxon>
        <taxon>Peduoviridae</taxon>
        <taxon>Maltschvirus</taxon>
        <taxon>Maltschvirus maltsch</taxon>
    </lineage>
</organism>
<protein>
    <submittedName>
        <fullName evidence="1">Pse_Me-ase, pseudaminic acid biosynthesis-associated methylase</fullName>
    </submittedName>
</protein>
<dbReference type="CDD" id="cd02440">
    <property type="entry name" value="AdoMet_MTases"/>
    <property type="match status" value="1"/>
</dbReference>
<dbReference type="InterPro" id="IPR029063">
    <property type="entry name" value="SAM-dependent_MTases_sf"/>
</dbReference>
<dbReference type="GO" id="GO:0008168">
    <property type="term" value="F:methyltransferase activity"/>
    <property type="evidence" value="ECO:0007669"/>
    <property type="project" value="UniProtKB-KW"/>
</dbReference>
<dbReference type="Gene3D" id="3.40.50.150">
    <property type="entry name" value="Vaccinia Virus protein VP39"/>
    <property type="match status" value="1"/>
</dbReference>
<reference evidence="1" key="1">
    <citation type="submission" date="2020-05" db="EMBL/GenBank/DDBJ databases">
        <authorList>
            <person name="Chiriac C."/>
            <person name="Salcher M."/>
            <person name="Ghai R."/>
            <person name="Kavagutti S V."/>
        </authorList>
    </citation>
    <scope>NUCLEOTIDE SEQUENCE</scope>
</reference>
<dbReference type="EMBL" id="LR797531">
    <property type="protein sequence ID" value="CAB4223478.1"/>
    <property type="molecule type" value="Genomic_DNA"/>
</dbReference>